<dbReference type="GO" id="GO:0016740">
    <property type="term" value="F:transferase activity"/>
    <property type="evidence" value="ECO:0007669"/>
    <property type="project" value="UniProtKB-KW"/>
</dbReference>
<protein>
    <submittedName>
        <fullName evidence="4">Sulfatase-like hydrolase/transferase</fullName>
    </submittedName>
</protein>
<feature type="domain" description="Sulfatase N-terminal" evidence="3">
    <location>
        <begin position="7"/>
        <end position="321"/>
    </location>
</feature>
<reference evidence="4 5" key="1">
    <citation type="submission" date="2019-07" db="EMBL/GenBank/DDBJ databases">
        <title>Description of 53C-WASEF.</title>
        <authorList>
            <person name="Pitt A."/>
            <person name="Hahn M.W."/>
        </authorList>
    </citation>
    <scope>NUCLEOTIDE SEQUENCE [LARGE SCALE GENOMIC DNA]</scope>
    <source>
        <strain evidence="4 5">53C-WASEF</strain>
    </source>
</reference>
<dbReference type="PANTHER" id="PTHR42693">
    <property type="entry name" value="ARYLSULFATASE FAMILY MEMBER"/>
    <property type="match status" value="1"/>
</dbReference>
<keyword evidence="5" id="KW-1185">Reference proteome</keyword>
<keyword evidence="2 4" id="KW-0378">Hydrolase</keyword>
<evidence type="ECO:0000256" key="1">
    <source>
        <dbReference type="ARBA" id="ARBA00008779"/>
    </source>
</evidence>
<dbReference type="GO" id="GO:0004065">
    <property type="term" value="F:arylsulfatase activity"/>
    <property type="evidence" value="ECO:0007669"/>
    <property type="project" value="TreeGrafter"/>
</dbReference>
<dbReference type="InterPro" id="IPR017850">
    <property type="entry name" value="Alkaline_phosphatase_core_sf"/>
</dbReference>
<dbReference type="PANTHER" id="PTHR42693:SF53">
    <property type="entry name" value="ENDO-4-O-SULFATASE"/>
    <property type="match status" value="1"/>
</dbReference>
<gene>
    <name evidence="4" type="ORF">FPL22_13495</name>
</gene>
<sequence>MSSTAAPNILWIVTTQWRAQACGYAGDVNARTPHLDALAARSVNYTQAVTPHPFGPFARAALLTGVRSPENGVRDYYDPLPVEARTIAHEMNDRGYATAFFGKWHLAQRDPAAALVGETHAKMIVPTESRGGFQFWEGFEGGFLLNDPWLHGTRLPEPVRFCGYQSDVLCERAGEWLGGSARLPGAPWFAVVSLEAPHPPYDAPAAGVEPRAMVLADNVPVSVAEKATRELAGYHAHIEATDRAIGRLVAALPEDVIVVFTSVHGDMHGAHGLFRKGWPHEESVRVPLLVRGAPSVEPGEGNPHGCSVEPVSLLDLPAMTLAWSEGRSWTCQRDRAEISMPSVVALPYQCDRTWRGWRSATRKEVFNTDGTPWLAFDLAADPGEVRNLTNKKPG</sequence>
<keyword evidence="4" id="KW-0808">Transferase</keyword>
<dbReference type="SUPFAM" id="SSF53649">
    <property type="entry name" value="Alkaline phosphatase-like"/>
    <property type="match status" value="1"/>
</dbReference>
<dbReference type="EMBL" id="VMBG01000002">
    <property type="protein sequence ID" value="TSJ77112.1"/>
    <property type="molecule type" value="Genomic_DNA"/>
</dbReference>
<organism evidence="4 5">
    <name type="scientific">Rariglobus hedericola</name>
    <dbReference type="NCBI Taxonomy" id="2597822"/>
    <lineage>
        <taxon>Bacteria</taxon>
        <taxon>Pseudomonadati</taxon>
        <taxon>Verrucomicrobiota</taxon>
        <taxon>Opitutia</taxon>
        <taxon>Opitutales</taxon>
        <taxon>Opitutaceae</taxon>
        <taxon>Rariglobus</taxon>
    </lineage>
</organism>
<evidence type="ECO:0000256" key="2">
    <source>
        <dbReference type="ARBA" id="ARBA00022801"/>
    </source>
</evidence>
<dbReference type="InterPro" id="IPR000917">
    <property type="entry name" value="Sulfatase_N"/>
</dbReference>
<dbReference type="InterPro" id="IPR050738">
    <property type="entry name" value="Sulfatase"/>
</dbReference>
<accession>A0A556QKI2</accession>
<dbReference type="OrthoDB" id="9762324at2"/>
<dbReference type="RefSeq" id="WP_144230933.1">
    <property type="nucleotide sequence ID" value="NZ_CBCRVV010000011.1"/>
</dbReference>
<dbReference type="AlphaFoldDB" id="A0A556QKI2"/>
<dbReference type="Pfam" id="PF00884">
    <property type="entry name" value="Sulfatase"/>
    <property type="match status" value="1"/>
</dbReference>
<proteinExistence type="inferred from homology"/>
<comment type="similarity">
    <text evidence="1">Belongs to the sulfatase family.</text>
</comment>
<dbReference type="Gene3D" id="3.40.720.10">
    <property type="entry name" value="Alkaline Phosphatase, subunit A"/>
    <property type="match status" value="2"/>
</dbReference>
<dbReference type="Proteomes" id="UP000315648">
    <property type="component" value="Unassembled WGS sequence"/>
</dbReference>
<evidence type="ECO:0000313" key="5">
    <source>
        <dbReference type="Proteomes" id="UP000315648"/>
    </source>
</evidence>
<evidence type="ECO:0000313" key="4">
    <source>
        <dbReference type="EMBL" id="TSJ77112.1"/>
    </source>
</evidence>
<evidence type="ECO:0000259" key="3">
    <source>
        <dbReference type="Pfam" id="PF00884"/>
    </source>
</evidence>
<comment type="caution">
    <text evidence="4">The sequence shown here is derived from an EMBL/GenBank/DDBJ whole genome shotgun (WGS) entry which is preliminary data.</text>
</comment>
<name>A0A556QKI2_9BACT</name>